<evidence type="ECO:0000313" key="6">
    <source>
        <dbReference type="Proteomes" id="UP000238701"/>
    </source>
</evidence>
<dbReference type="OrthoDB" id="97893at2"/>
<organism evidence="5 6">
    <name type="scientific">Candidatus Sulfotelmatobacter kueseliae</name>
    <dbReference type="NCBI Taxonomy" id="2042962"/>
    <lineage>
        <taxon>Bacteria</taxon>
        <taxon>Pseudomonadati</taxon>
        <taxon>Acidobacteriota</taxon>
        <taxon>Terriglobia</taxon>
        <taxon>Terriglobales</taxon>
        <taxon>Candidatus Korobacteraceae</taxon>
        <taxon>Candidatus Sulfotelmatobacter</taxon>
    </lineage>
</organism>
<dbReference type="AlphaFoldDB" id="A0A2U3KM25"/>
<name>A0A2U3KM25_9BACT</name>
<dbReference type="InterPro" id="IPR036942">
    <property type="entry name" value="Beta-barrel_TonB_sf"/>
</dbReference>
<sequence length="1105" mass="119164">MRRESVIRPSGRIRPLANRLAVCSILVVLASGVFVTAQNVVLTGSLGGRVTDQSGAVVPGASVVVRNLATGVQESAETNHAGLYRFPVVMPGTYSITASLQGFRDIQVLVRVLVGSTTSQDIKLLVGTGANIVKVSGTTALLRPEESSASTALDRSLIEELPLNGRKYTDFAALTPNTSYDGDTGLVSIAGQQGGEDSGYANGNGSNAFTVDGSNATSNYFADIIGRYRIPYLYGEDAIQEFQVAVSPYSAIYGGGAGFVNAVTQSGSNVFHGSAFYYNRNSATAANDALDKAAGFPRPEDDLQQFGAGMGGPILRNRLWFFADYEQQLRNNPISVINSALATTPANLSSFLLANFGIPTGTTLPPPNGPYPMPGSDRTPDPTNPVYLQQVSNTLSALNSNLGTKARKRNDLVFTPRLDYQPSSRDGLFLSFNVNRFNSPGGVITDPTVGNYGTQTLANAYVRTFQASLGWTHTFSSNLLNEFHAGSSDDNQISTPTGMAPNTPTIILDSPAPFILGNAPFSVGRVFERQWSLADRVDYVIGKHTLQFGFDMNRAWDSDNNDGGADPNEAVEFGSFLGSYEFSNLEALALGEYNVFSQSSGNPTFSFAVPYYGFYAQDTFRALPHLTLEMGLREDFQVYPQPAENPAFPLTGQYPNQFRRLAPRVGFAWQPAAKTVVRGGFGQFYTNMNGLNYRNAVVSNGLASQQSSVSASYTSGPPNQQLPTFPNILSGNSPLFGASPDISLVSPQFRAPYILQASLQIEREIFENTTLSIGTTWNHGVHLLSGSAYDLNLNPLQGTTTYVVCPPSATAAPCTGRTMILPNMDNGLLTEGRINPNFDEINELISPGQNYYNSFFVQLQRRMSRGLALQLSYTFAKSIMLDGMDFNNQFDFSNTHAPSLLDQRHRIAFAGVYRPEMERLTSSETGRAILSGWRLSSVLEFSSGRPYAGLLSPACTSSTLSFSNCDGANGNLNDSAFNQDTANTAAGINGGGPTPGIGLNSFYGPWLERIDVGLARSFSIQEGKELQFQVQAFNLFNHANYYVQNGDGINQLQYNPIGTNCGDGATPNQLCYLVPNSGPGNFGALQEISPNGLPRVLQFSIRFTF</sequence>
<dbReference type="GO" id="GO:0009279">
    <property type="term" value="C:cell outer membrane"/>
    <property type="evidence" value="ECO:0007669"/>
    <property type="project" value="UniProtKB-SubCell"/>
</dbReference>
<dbReference type="InterPro" id="IPR008969">
    <property type="entry name" value="CarboxyPept-like_regulatory"/>
</dbReference>
<dbReference type="SUPFAM" id="SSF56935">
    <property type="entry name" value="Porins"/>
    <property type="match status" value="1"/>
</dbReference>
<dbReference type="Pfam" id="PF25183">
    <property type="entry name" value="OMP_b-brl_4"/>
    <property type="match status" value="1"/>
</dbReference>
<dbReference type="Proteomes" id="UP000238701">
    <property type="component" value="Unassembled WGS sequence"/>
</dbReference>
<dbReference type="InterPro" id="IPR057601">
    <property type="entry name" value="Oar-like_b-barrel"/>
</dbReference>
<proteinExistence type="predicted"/>
<dbReference type="Gene3D" id="2.60.40.1120">
    <property type="entry name" value="Carboxypeptidase-like, regulatory domain"/>
    <property type="match status" value="1"/>
</dbReference>
<protein>
    <recommendedName>
        <fullName evidence="4">TonB-dependent transporter Oar-like beta-barrel domain-containing protein</fullName>
    </recommendedName>
</protein>
<reference evidence="6" key="1">
    <citation type="submission" date="2018-02" db="EMBL/GenBank/DDBJ databases">
        <authorList>
            <person name="Hausmann B."/>
        </authorList>
    </citation>
    <scope>NUCLEOTIDE SEQUENCE [LARGE SCALE GENOMIC DNA]</scope>
    <source>
        <strain evidence="6">Peat soil MAG SbA1</strain>
    </source>
</reference>
<dbReference type="Pfam" id="PF13620">
    <property type="entry name" value="CarboxypepD_reg"/>
    <property type="match status" value="1"/>
</dbReference>
<gene>
    <name evidence="5" type="ORF">SBA1_320026</name>
</gene>
<evidence type="ECO:0000256" key="3">
    <source>
        <dbReference type="ARBA" id="ARBA00023237"/>
    </source>
</evidence>
<accession>A0A2U3KM25</accession>
<evidence type="ECO:0000259" key="4">
    <source>
        <dbReference type="Pfam" id="PF25183"/>
    </source>
</evidence>
<keyword evidence="3" id="KW-0998">Cell outer membrane</keyword>
<evidence type="ECO:0000256" key="1">
    <source>
        <dbReference type="ARBA" id="ARBA00004442"/>
    </source>
</evidence>
<dbReference type="EMBL" id="OMOD01000125">
    <property type="protein sequence ID" value="SPF40696.1"/>
    <property type="molecule type" value="Genomic_DNA"/>
</dbReference>
<feature type="domain" description="TonB-dependent transporter Oar-like beta-barrel" evidence="4">
    <location>
        <begin position="263"/>
        <end position="1045"/>
    </location>
</feature>
<dbReference type="Gene3D" id="2.40.170.20">
    <property type="entry name" value="TonB-dependent receptor, beta-barrel domain"/>
    <property type="match status" value="1"/>
</dbReference>
<keyword evidence="2" id="KW-0472">Membrane</keyword>
<evidence type="ECO:0000256" key="2">
    <source>
        <dbReference type="ARBA" id="ARBA00023136"/>
    </source>
</evidence>
<comment type="subcellular location">
    <subcellularLocation>
        <location evidence="1">Cell outer membrane</location>
    </subcellularLocation>
</comment>
<evidence type="ECO:0000313" key="5">
    <source>
        <dbReference type="EMBL" id="SPF40696.1"/>
    </source>
</evidence>
<dbReference type="SUPFAM" id="SSF49464">
    <property type="entry name" value="Carboxypeptidase regulatory domain-like"/>
    <property type="match status" value="1"/>
</dbReference>